<gene>
    <name evidence="3" type="ORF">MGL_0592</name>
</gene>
<dbReference type="RefSeq" id="XP_001732817.1">
    <property type="nucleotide sequence ID" value="XM_001732765.1"/>
</dbReference>
<feature type="compositionally biased region" description="Basic and acidic residues" evidence="1">
    <location>
        <begin position="231"/>
        <end position="241"/>
    </location>
</feature>
<dbReference type="STRING" id="425265.A8PR36"/>
<dbReference type="KEGG" id="mgl:MGL_0592"/>
<dbReference type="VEuPathDB" id="FungiDB:MGL_0592"/>
<dbReference type="AlphaFoldDB" id="A8PR36"/>
<dbReference type="Pfam" id="PF08313">
    <property type="entry name" value="SCA7"/>
    <property type="match status" value="1"/>
</dbReference>
<dbReference type="InterPro" id="IPR013243">
    <property type="entry name" value="SCA7_dom"/>
</dbReference>
<comment type="caution">
    <text evidence="3">The sequence shown here is derived from an EMBL/GenBank/DDBJ whole genome shotgun (WGS) entry which is preliminary data.</text>
</comment>
<evidence type="ECO:0000313" key="4">
    <source>
        <dbReference type="Proteomes" id="UP000008837"/>
    </source>
</evidence>
<dbReference type="GO" id="GO:0031048">
    <property type="term" value="P:regulatory ncRNA-mediated heterochromatin formation"/>
    <property type="evidence" value="ECO:0007669"/>
    <property type="project" value="TreeGrafter"/>
</dbReference>
<name>A8PR36_MALGO</name>
<feature type="compositionally biased region" description="Low complexity" evidence="1">
    <location>
        <begin position="99"/>
        <end position="111"/>
    </location>
</feature>
<proteinExistence type="predicted"/>
<evidence type="ECO:0000313" key="3">
    <source>
        <dbReference type="EMBL" id="EDP45603.1"/>
    </source>
</evidence>
<organism evidence="3 4">
    <name type="scientific">Malassezia globosa (strain ATCC MYA-4612 / CBS 7966)</name>
    <name type="common">Dandruff-associated fungus</name>
    <dbReference type="NCBI Taxonomy" id="425265"/>
    <lineage>
        <taxon>Eukaryota</taxon>
        <taxon>Fungi</taxon>
        <taxon>Dikarya</taxon>
        <taxon>Basidiomycota</taxon>
        <taxon>Ustilaginomycotina</taxon>
        <taxon>Malasseziomycetes</taxon>
        <taxon>Malasseziales</taxon>
        <taxon>Malasseziaceae</taxon>
        <taxon>Malassezia</taxon>
    </lineage>
</organism>
<feature type="region of interest" description="Disordered" evidence="1">
    <location>
        <begin position="214"/>
        <end position="248"/>
    </location>
</feature>
<accession>A8PR36</accession>
<dbReference type="PANTHER" id="PTHR47805">
    <property type="entry name" value="SAGA-ASSOCIATED FACTOR 73"/>
    <property type="match status" value="1"/>
</dbReference>
<evidence type="ECO:0000259" key="2">
    <source>
        <dbReference type="PROSITE" id="PS51505"/>
    </source>
</evidence>
<dbReference type="GO" id="GO:0006357">
    <property type="term" value="P:regulation of transcription by RNA polymerase II"/>
    <property type="evidence" value="ECO:0007669"/>
    <property type="project" value="TreeGrafter"/>
</dbReference>
<dbReference type="Gene3D" id="6.10.140.1270">
    <property type="match status" value="1"/>
</dbReference>
<dbReference type="InParanoid" id="A8PR36"/>
<dbReference type="OMA" id="DSPAWHY"/>
<feature type="region of interest" description="Disordered" evidence="1">
    <location>
        <begin position="99"/>
        <end position="119"/>
    </location>
</feature>
<dbReference type="Proteomes" id="UP000008837">
    <property type="component" value="Unassembled WGS sequence"/>
</dbReference>
<dbReference type="GO" id="GO:0000124">
    <property type="term" value="C:SAGA complex"/>
    <property type="evidence" value="ECO:0007669"/>
    <property type="project" value="InterPro"/>
</dbReference>
<evidence type="ECO:0000256" key="1">
    <source>
        <dbReference type="SAM" id="MobiDB-lite"/>
    </source>
</evidence>
<dbReference type="OrthoDB" id="21678at2759"/>
<protein>
    <recommendedName>
        <fullName evidence="2">SCA7 domain-containing protein</fullName>
    </recommendedName>
</protein>
<sequence>MPTLLRVSSALTDSDAKMNGVSGPDWDLILDETKSLSPSEASERPWEKDERDVTLFGSFALDDSVDIVACSSCKKPVLREAFPYHTQNCTMARSIKDGSLSPSVLKSSVPSTGDAAAGGESLLSQDAAAARRKNMGGGKKNRGPINLDRQCGVINNKGLPCSRSLTCKSHSMGAKRNVPGRSQPYDILLFEWQKATNPAFVARLEEKERQIAAMKSASQANKEKKRKAAHEKRADPTEREASGSSSRVAVDHASDMYKAGATFQEVDRDLFSTLHSIHSVAARERTNILPMATRSLAGQYTTRTKRFRVLRQFLAQGLSGTAHVRARINEVAEGSRDPS</sequence>
<reference evidence="3 4" key="1">
    <citation type="journal article" date="2007" name="Proc. Natl. Acad. Sci. U.S.A.">
        <title>Dandruff-associated Malassezia genomes reveal convergent and divergent virulence traits shared with plant and human fungal pathogens.</title>
        <authorList>
            <person name="Xu J."/>
            <person name="Saunders C.W."/>
            <person name="Hu P."/>
            <person name="Grant R.A."/>
            <person name="Boekhout T."/>
            <person name="Kuramae E.E."/>
            <person name="Kronstad J.W."/>
            <person name="Deangelis Y.M."/>
            <person name="Reeder N.L."/>
            <person name="Johnstone K.R."/>
            <person name="Leland M."/>
            <person name="Fieno A.M."/>
            <person name="Begley W.M."/>
            <person name="Sun Y."/>
            <person name="Lacey M.P."/>
            <person name="Chaudhary T."/>
            <person name="Keough T."/>
            <person name="Chu L."/>
            <person name="Sears R."/>
            <person name="Yuan B."/>
            <person name="Dawson T.L.Jr."/>
        </authorList>
    </citation>
    <scope>NUCLEOTIDE SEQUENCE [LARGE SCALE GENOMIC DNA]</scope>
    <source>
        <strain evidence="4">ATCC MYA-4612 / CBS 7966</strain>
    </source>
</reference>
<dbReference type="EMBL" id="AAYY01000001">
    <property type="protein sequence ID" value="EDP45603.1"/>
    <property type="molecule type" value="Genomic_DNA"/>
</dbReference>
<dbReference type="PANTHER" id="PTHR47805:SF1">
    <property type="entry name" value="SAGA-ASSOCIATED FACTOR 73"/>
    <property type="match status" value="1"/>
</dbReference>
<keyword evidence="4" id="KW-1185">Reference proteome</keyword>
<dbReference type="InterPro" id="IPR037804">
    <property type="entry name" value="SGF73"/>
</dbReference>
<dbReference type="GO" id="GO:1904802">
    <property type="term" value="P:RITS complex assembly"/>
    <property type="evidence" value="ECO:0007669"/>
    <property type="project" value="TreeGrafter"/>
</dbReference>
<feature type="domain" description="SCA7" evidence="2">
    <location>
        <begin position="138"/>
        <end position="204"/>
    </location>
</feature>
<dbReference type="PROSITE" id="PS51505">
    <property type="entry name" value="SCA7"/>
    <property type="match status" value="1"/>
</dbReference>
<dbReference type="GeneID" id="5857123"/>